<evidence type="ECO:0000313" key="1">
    <source>
        <dbReference type="EMBL" id="MFD1217739.1"/>
    </source>
</evidence>
<comment type="caution">
    <text evidence="1">The sequence shown here is derived from an EMBL/GenBank/DDBJ whole genome shotgun (WGS) entry which is preliminary data.</text>
</comment>
<dbReference type="EMBL" id="JBHTLR010000019">
    <property type="protein sequence ID" value="MFD1217739.1"/>
    <property type="molecule type" value="Genomic_DNA"/>
</dbReference>
<dbReference type="PANTHER" id="PTHR39550">
    <property type="entry name" value="SLL0658 PROTEIN"/>
    <property type="match status" value="1"/>
</dbReference>
<name>A0ABW3UB15_9GAMM</name>
<sequence>MSAPGKIVVSDTTAITYLSRIGAISLLKSLFNQIYIPLAVYEELTRQGDSNPGSEEVKTLNWIVVNEVSNFKEVTEKFSQKLDPGESQAIGLALEKKASLLIIDEKAGRAEAQSLGIPITGMVGVLLKAKERNLISTVAPFLNRLRQTNFKMGPALYNRALELAGEANLKLNIEKKA</sequence>
<reference evidence="2" key="1">
    <citation type="journal article" date="2019" name="Int. J. Syst. Evol. Microbiol.">
        <title>The Global Catalogue of Microorganisms (GCM) 10K type strain sequencing project: providing services to taxonomists for standard genome sequencing and annotation.</title>
        <authorList>
            <consortium name="The Broad Institute Genomics Platform"/>
            <consortium name="The Broad Institute Genome Sequencing Center for Infectious Disease"/>
            <person name="Wu L."/>
            <person name="Ma J."/>
        </authorList>
    </citation>
    <scope>NUCLEOTIDE SEQUENCE [LARGE SCALE GENOMIC DNA]</scope>
    <source>
        <strain evidence="2">CCUG 54356</strain>
    </source>
</reference>
<dbReference type="Pfam" id="PF11848">
    <property type="entry name" value="DUF3368"/>
    <property type="match status" value="1"/>
</dbReference>
<organism evidence="1 2">
    <name type="scientific">Microbulbifer celer</name>
    <dbReference type="NCBI Taxonomy" id="435905"/>
    <lineage>
        <taxon>Bacteria</taxon>
        <taxon>Pseudomonadati</taxon>
        <taxon>Pseudomonadota</taxon>
        <taxon>Gammaproteobacteria</taxon>
        <taxon>Cellvibrionales</taxon>
        <taxon>Microbulbiferaceae</taxon>
        <taxon>Microbulbifer</taxon>
    </lineage>
</organism>
<dbReference type="InterPro" id="IPR021799">
    <property type="entry name" value="PIN-like_prokaryotic"/>
</dbReference>
<dbReference type="Proteomes" id="UP001597264">
    <property type="component" value="Unassembled WGS sequence"/>
</dbReference>
<gene>
    <name evidence="1" type="ORF">ACFQ2X_14100</name>
</gene>
<protein>
    <submittedName>
        <fullName evidence="1">DUF3368 domain-containing protein</fullName>
    </submittedName>
</protein>
<dbReference type="RefSeq" id="WP_230438859.1">
    <property type="nucleotide sequence ID" value="NZ_CP087715.1"/>
</dbReference>
<accession>A0ABW3UB15</accession>
<dbReference type="PANTHER" id="PTHR39550:SF1">
    <property type="entry name" value="SLL0658 PROTEIN"/>
    <property type="match status" value="1"/>
</dbReference>
<evidence type="ECO:0000313" key="2">
    <source>
        <dbReference type="Proteomes" id="UP001597264"/>
    </source>
</evidence>
<proteinExistence type="predicted"/>
<keyword evidence="2" id="KW-1185">Reference proteome</keyword>